<dbReference type="InterPro" id="IPR002347">
    <property type="entry name" value="SDR_fam"/>
</dbReference>
<dbReference type="SUPFAM" id="SSF51735">
    <property type="entry name" value="NAD(P)-binding Rossmann-fold domains"/>
    <property type="match status" value="1"/>
</dbReference>
<sequence>MTTSPLRLSGKRALVTGAARGIGAAIALKLAEDGADVAITYEKSAEKAEALATEIRALGRKAIAIQADAASPEAVKTAVATTVSELGGLDILVNNAGVGGDGSLVADQSLENIDQLLNVNVRGVILTTQAALAHIPEGGRIISIASCLSDRVSFGGVTVYSATKSALEGFNRGLAREVGSRQITVNLVKPGPIDTDMNPADGPYSESARAVLALGHYGETRDIAEAVAFLAGPEAKYVTGTSIVVDGGANT</sequence>
<dbReference type="PRINTS" id="PR00080">
    <property type="entry name" value="SDRFAMILY"/>
</dbReference>
<proteinExistence type="inferred from homology"/>
<comment type="similarity">
    <text evidence="1">Belongs to the short-chain dehydrogenases/reductases (SDR) family.</text>
</comment>
<evidence type="ECO:0000256" key="1">
    <source>
        <dbReference type="ARBA" id="ARBA00006484"/>
    </source>
</evidence>
<protein>
    <submittedName>
        <fullName evidence="3">3-oxoacyl-ACP reductase FabG</fullName>
    </submittedName>
</protein>
<dbReference type="InterPro" id="IPR036291">
    <property type="entry name" value="NAD(P)-bd_dom_sf"/>
</dbReference>
<evidence type="ECO:0000256" key="2">
    <source>
        <dbReference type="ARBA" id="ARBA00023002"/>
    </source>
</evidence>
<name>A0ABN1GW43_9CAUL</name>
<keyword evidence="2" id="KW-0560">Oxidoreductase</keyword>
<dbReference type="Proteomes" id="UP001501352">
    <property type="component" value="Unassembled WGS sequence"/>
</dbReference>
<dbReference type="EMBL" id="BAAAGA010000004">
    <property type="protein sequence ID" value="GAA0621256.1"/>
    <property type="molecule type" value="Genomic_DNA"/>
</dbReference>
<reference evidence="3 4" key="1">
    <citation type="journal article" date="2019" name="Int. J. Syst. Evol. Microbiol.">
        <title>The Global Catalogue of Microorganisms (GCM) 10K type strain sequencing project: providing services to taxonomists for standard genome sequencing and annotation.</title>
        <authorList>
            <consortium name="The Broad Institute Genomics Platform"/>
            <consortium name="The Broad Institute Genome Sequencing Center for Infectious Disease"/>
            <person name="Wu L."/>
            <person name="Ma J."/>
        </authorList>
    </citation>
    <scope>NUCLEOTIDE SEQUENCE [LARGE SCALE GENOMIC DNA]</scope>
    <source>
        <strain evidence="3 4">JCM 12928</strain>
    </source>
</reference>
<dbReference type="Pfam" id="PF13561">
    <property type="entry name" value="adh_short_C2"/>
    <property type="match status" value="1"/>
</dbReference>
<dbReference type="PRINTS" id="PR00081">
    <property type="entry name" value="GDHRDH"/>
</dbReference>
<gene>
    <name evidence="3" type="ORF">GCM10009422_16230</name>
</gene>
<evidence type="ECO:0000313" key="4">
    <source>
        <dbReference type="Proteomes" id="UP001501352"/>
    </source>
</evidence>
<keyword evidence="4" id="KW-1185">Reference proteome</keyword>
<dbReference type="Gene3D" id="3.40.50.720">
    <property type="entry name" value="NAD(P)-binding Rossmann-like Domain"/>
    <property type="match status" value="1"/>
</dbReference>
<dbReference type="RefSeq" id="WP_343792552.1">
    <property type="nucleotide sequence ID" value="NZ_BAAAGA010000004.1"/>
</dbReference>
<comment type="caution">
    <text evidence="3">The sequence shown here is derived from an EMBL/GenBank/DDBJ whole genome shotgun (WGS) entry which is preliminary data.</text>
</comment>
<evidence type="ECO:0000313" key="3">
    <source>
        <dbReference type="EMBL" id="GAA0621256.1"/>
    </source>
</evidence>
<accession>A0ABN1GW43</accession>
<dbReference type="PANTHER" id="PTHR43639:SF1">
    <property type="entry name" value="SHORT-CHAIN DEHYDROGENASE_REDUCTASE FAMILY PROTEIN"/>
    <property type="match status" value="1"/>
</dbReference>
<dbReference type="PANTHER" id="PTHR43639">
    <property type="entry name" value="OXIDOREDUCTASE, SHORT-CHAIN DEHYDROGENASE/REDUCTASE FAMILY (AFU_ORTHOLOGUE AFUA_5G02870)"/>
    <property type="match status" value="1"/>
</dbReference>
<organism evidence="3 4">
    <name type="scientific">Brevundimonas kwangchunensis</name>
    <dbReference type="NCBI Taxonomy" id="322163"/>
    <lineage>
        <taxon>Bacteria</taxon>
        <taxon>Pseudomonadati</taxon>
        <taxon>Pseudomonadota</taxon>
        <taxon>Alphaproteobacteria</taxon>
        <taxon>Caulobacterales</taxon>
        <taxon>Caulobacteraceae</taxon>
        <taxon>Brevundimonas</taxon>
    </lineage>
</organism>